<protein>
    <submittedName>
        <fullName evidence="2">Uncharacterized protein</fullName>
    </submittedName>
</protein>
<feature type="region of interest" description="Disordered" evidence="1">
    <location>
        <begin position="124"/>
        <end position="146"/>
    </location>
</feature>
<evidence type="ECO:0000313" key="2">
    <source>
        <dbReference type="EMBL" id="GAQ93187.1"/>
    </source>
</evidence>
<proteinExistence type="predicted"/>
<dbReference type="EMBL" id="DF238299">
    <property type="protein sequence ID" value="GAQ93187.1"/>
    <property type="molecule type" value="Genomic_DNA"/>
</dbReference>
<evidence type="ECO:0000313" key="3">
    <source>
        <dbReference type="Proteomes" id="UP000054558"/>
    </source>
</evidence>
<gene>
    <name evidence="2" type="ORF">KFL_013500010</name>
</gene>
<feature type="compositionally biased region" description="Acidic residues" evidence="1">
    <location>
        <begin position="19"/>
        <end position="28"/>
    </location>
</feature>
<dbReference type="Proteomes" id="UP000054558">
    <property type="component" value="Unassembled WGS sequence"/>
</dbReference>
<keyword evidence="3" id="KW-1185">Reference proteome</keyword>
<feature type="compositionally biased region" description="Polar residues" evidence="1">
    <location>
        <begin position="91"/>
        <end position="102"/>
    </location>
</feature>
<name>A0A1Y1IWS1_KLENI</name>
<feature type="region of interest" description="Disordered" evidence="1">
    <location>
        <begin position="1"/>
        <end position="103"/>
    </location>
</feature>
<dbReference type="AlphaFoldDB" id="A0A1Y1IWS1"/>
<accession>A0A1Y1IWS1</accession>
<organism evidence="2 3">
    <name type="scientific">Klebsormidium nitens</name>
    <name type="common">Green alga</name>
    <name type="synonym">Ulothrix nitens</name>
    <dbReference type="NCBI Taxonomy" id="105231"/>
    <lineage>
        <taxon>Eukaryota</taxon>
        <taxon>Viridiplantae</taxon>
        <taxon>Streptophyta</taxon>
        <taxon>Klebsormidiophyceae</taxon>
        <taxon>Klebsormidiales</taxon>
        <taxon>Klebsormidiaceae</taxon>
        <taxon>Klebsormidium</taxon>
    </lineage>
</organism>
<reference evidence="2 3" key="1">
    <citation type="journal article" date="2014" name="Nat. Commun.">
        <title>Klebsormidium flaccidum genome reveals primary factors for plant terrestrial adaptation.</title>
        <authorList>
            <person name="Hori K."/>
            <person name="Maruyama F."/>
            <person name="Fujisawa T."/>
            <person name="Togashi T."/>
            <person name="Yamamoto N."/>
            <person name="Seo M."/>
            <person name="Sato S."/>
            <person name="Yamada T."/>
            <person name="Mori H."/>
            <person name="Tajima N."/>
            <person name="Moriyama T."/>
            <person name="Ikeuchi M."/>
            <person name="Watanabe M."/>
            <person name="Wada H."/>
            <person name="Kobayashi K."/>
            <person name="Saito M."/>
            <person name="Masuda T."/>
            <person name="Sasaki-Sekimoto Y."/>
            <person name="Mashiguchi K."/>
            <person name="Awai K."/>
            <person name="Shimojima M."/>
            <person name="Masuda S."/>
            <person name="Iwai M."/>
            <person name="Nobusawa T."/>
            <person name="Narise T."/>
            <person name="Kondo S."/>
            <person name="Saito H."/>
            <person name="Sato R."/>
            <person name="Murakawa M."/>
            <person name="Ihara Y."/>
            <person name="Oshima-Yamada Y."/>
            <person name="Ohtaka K."/>
            <person name="Satoh M."/>
            <person name="Sonobe K."/>
            <person name="Ishii M."/>
            <person name="Ohtani R."/>
            <person name="Kanamori-Sato M."/>
            <person name="Honoki R."/>
            <person name="Miyazaki D."/>
            <person name="Mochizuki H."/>
            <person name="Umetsu J."/>
            <person name="Higashi K."/>
            <person name="Shibata D."/>
            <person name="Kamiya Y."/>
            <person name="Sato N."/>
            <person name="Nakamura Y."/>
            <person name="Tabata S."/>
            <person name="Ida S."/>
            <person name="Kurokawa K."/>
            <person name="Ohta H."/>
        </authorList>
    </citation>
    <scope>NUCLEOTIDE SEQUENCE [LARGE SCALE GENOMIC DNA]</scope>
    <source>
        <strain evidence="2 3">NIES-2285</strain>
    </source>
</reference>
<sequence>MASNLRFHWESGSSASDETQGEDIEGVEYADRSVDGSKSGRSLEDFLNDGDSASIQGPNFYRALTNENSLSPAQLPKRLEKSRKSRAPGFSPTSPFPWTSGSAFKKGFGTPPPCIRKMAPSRRPLVEQQHGGVGKRLSGEDSLEEDLSPMILTGQALDRKRGRIIFSQDSEGEHLLSPRLLPEEVAPQDGFAARALGCSQEQTVVDEQGQVHHLLDYA</sequence>
<evidence type="ECO:0000256" key="1">
    <source>
        <dbReference type="SAM" id="MobiDB-lite"/>
    </source>
</evidence>